<name>A0AA36G8T4_9BILA</name>
<evidence type="ECO:0000256" key="2">
    <source>
        <dbReference type="ARBA" id="ARBA00022729"/>
    </source>
</evidence>
<dbReference type="SUPFAM" id="SSF51445">
    <property type="entry name" value="(Trans)glycosidases"/>
    <property type="match status" value="1"/>
</dbReference>
<dbReference type="AlphaFoldDB" id="A0AA36G8T4"/>
<dbReference type="Gene3D" id="3.20.20.80">
    <property type="entry name" value="Glycosidases"/>
    <property type="match status" value="1"/>
</dbReference>
<dbReference type="PANTHER" id="PTHR23208:SF36">
    <property type="entry name" value="LYSOZYME-RELATED"/>
    <property type="match status" value="1"/>
</dbReference>
<keyword evidence="2" id="KW-0732">Signal</keyword>
<dbReference type="GO" id="GO:0016998">
    <property type="term" value="P:cell wall macromolecule catabolic process"/>
    <property type="evidence" value="ECO:0007669"/>
    <property type="project" value="InterPro"/>
</dbReference>
<dbReference type="GO" id="GO:0003796">
    <property type="term" value="F:lysozyme activity"/>
    <property type="evidence" value="ECO:0007669"/>
    <property type="project" value="InterPro"/>
</dbReference>
<dbReference type="GO" id="GO:0009253">
    <property type="term" value="P:peptidoglycan catabolic process"/>
    <property type="evidence" value="ECO:0007669"/>
    <property type="project" value="InterPro"/>
</dbReference>
<proteinExistence type="inferred from homology"/>
<evidence type="ECO:0000313" key="4">
    <source>
        <dbReference type="Proteomes" id="UP001177023"/>
    </source>
</evidence>
<dbReference type="InterPro" id="IPR002053">
    <property type="entry name" value="Glyco_hydro_25"/>
</dbReference>
<dbReference type="InterPro" id="IPR017853">
    <property type="entry name" value="GH"/>
</dbReference>
<evidence type="ECO:0008006" key="5">
    <source>
        <dbReference type="Google" id="ProtNLM"/>
    </source>
</evidence>
<keyword evidence="4" id="KW-1185">Reference proteome</keyword>
<dbReference type="GO" id="GO:0045087">
    <property type="term" value="P:innate immune response"/>
    <property type="evidence" value="ECO:0007669"/>
    <property type="project" value="TreeGrafter"/>
</dbReference>
<gene>
    <name evidence="3" type="ORF">MSPICULIGERA_LOCUS15070</name>
</gene>
<dbReference type="GO" id="GO:0007165">
    <property type="term" value="P:signal transduction"/>
    <property type="evidence" value="ECO:0007669"/>
    <property type="project" value="TreeGrafter"/>
</dbReference>
<reference evidence="3" key="1">
    <citation type="submission" date="2023-06" db="EMBL/GenBank/DDBJ databases">
        <authorList>
            <person name="Delattre M."/>
        </authorList>
    </citation>
    <scope>NUCLEOTIDE SEQUENCE</scope>
    <source>
        <strain evidence="3">AF72</strain>
    </source>
</reference>
<dbReference type="PANTHER" id="PTHR23208">
    <property type="entry name" value="LYSOZYME PROTEIN"/>
    <property type="match status" value="1"/>
</dbReference>
<dbReference type="InterPro" id="IPR051595">
    <property type="entry name" value="GH25_Enzymes"/>
</dbReference>
<accession>A0AA36G8T4</accession>
<dbReference type="EMBL" id="CATQJA010002647">
    <property type="protein sequence ID" value="CAJ0576783.1"/>
    <property type="molecule type" value="Genomic_DNA"/>
</dbReference>
<sequence>MNLNEPGSAEFIRYLVVFALYGIVAARTGFDSINPISVATFQCLKNKGHDFFIARINDYDLVGIQNIKNARAAGFTDFDAYIYPCLTPGKPAGANQVEAVIDKLNEEGATIGTLWLDIEDVDNNREWPSNKNQNQNFIRGMADAAEGKEVRVGIYTQQSIWPDIVGSGTAMSKYPLWWSRYNNDAGFGKFVPFGGWSTAEIHQYDGDVKNPPCGLKDMDLNYKD</sequence>
<evidence type="ECO:0000313" key="3">
    <source>
        <dbReference type="EMBL" id="CAJ0576783.1"/>
    </source>
</evidence>
<dbReference type="PROSITE" id="PS51904">
    <property type="entry name" value="GLYCOSYL_HYDROL_F25_2"/>
    <property type="match status" value="1"/>
</dbReference>
<evidence type="ECO:0000256" key="1">
    <source>
        <dbReference type="ARBA" id="ARBA00010646"/>
    </source>
</evidence>
<dbReference type="CDD" id="cd06416">
    <property type="entry name" value="GH25_Lys1-like"/>
    <property type="match status" value="1"/>
</dbReference>
<protein>
    <recommendedName>
        <fullName evidence="5">Lysozyme</fullName>
    </recommendedName>
</protein>
<comment type="similarity">
    <text evidence="1">Belongs to the glycosyl hydrolase 25 family.</text>
</comment>
<comment type="caution">
    <text evidence="3">The sequence shown here is derived from an EMBL/GenBank/DDBJ whole genome shotgun (WGS) entry which is preliminary data.</text>
</comment>
<feature type="non-terminal residue" evidence="3">
    <location>
        <position position="1"/>
    </location>
</feature>
<dbReference type="Pfam" id="PF01183">
    <property type="entry name" value="Glyco_hydro_25"/>
    <property type="match status" value="1"/>
</dbReference>
<organism evidence="3 4">
    <name type="scientific">Mesorhabditis spiculigera</name>
    <dbReference type="NCBI Taxonomy" id="96644"/>
    <lineage>
        <taxon>Eukaryota</taxon>
        <taxon>Metazoa</taxon>
        <taxon>Ecdysozoa</taxon>
        <taxon>Nematoda</taxon>
        <taxon>Chromadorea</taxon>
        <taxon>Rhabditida</taxon>
        <taxon>Rhabditina</taxon>
        <taxon>Rhabditomorpha</taxon>
        <taxon>Rhabditoidea</taxon>
        <taxon>Rhabditidae</taxon>
        <taxon>Mesorhabditinae</taxon>
        <taxon>Mesorhabditis</taxon>
    </lineage>
</organism>
<dbReference type="Proteomes" id="UP001177023">
    <property type="component" value="Unassembled WGS sequence"/>
</dbReference>